<dbReference type="CDD" id="cd06261">
    <property type="entry name" value="TM_PBP2"/>
    <property type="match status" value="1"/>
</dbReference>
<dbReference type="PANTHER" id="PTHR43386">
    <property type="entry name" value="OLIGOPEPTIDE TRANSPORT SYSTEM PERMEASE PROTEIN APPC"/>
    <property type="match status" value="1"/>
</dbReference>
<comment type="similarity">
    <text evidence="10">Belongs to the binding-protein-dependent transport system permease family. OppBC subfamily.</text>
</comment>
<keyword evidence="5 12" id="KW-0812">Transmembrane</keyword>
<feature type="domain" description="ABC transmembrane type-1" evidence="13">
    <location>
        <begin position="161"/>
        <end position="350"/>
    </location>
</feature>
<dbReference type="Pfam" id="PF12911">
    <property type="entry name" value="OppC_N"/>
    <property type="match status" value="1"/>
</dbReference>
<evidence type="ECO:0000256" key="7">
    <source>
        <dbReference type="ARBA" id="ARBA00022927"/>
    </source>
</evidence>
<dbReference type="STRING" id="1480694.DC28_07385"/>
<keyword evidence="3" id="KW-1003">Cell membrane</keyword>
<dbReference type="Gene3D" id="1.10.3720.10">
    <property type="entry name" value="MetI-like"/>
    <property type="match status" value="1"/>
</dbReference>
<dbReference type="EMBL" id="JNUP01000056">
    <property type="protein sequence ID" value="KGE72294.1"/>
    <property type="molecule type" value="Genomic_DNA"/>
</dbReference>
<dbReference type="PROSITE" id="PS50928">
    <property type="entry name" value="ABC_TM1"/>
    <property type="match status" value="1"/>
</dbReference>
<feature type="transmembrane region" description="Helical" evidence="12">
    <location>
        <begin position="38"/>
        <end position="60"/>
    </location>
</feature>
<dbReference type="GO" id="GO:0005886">
    <property type="term" value="C:plasma membrane"/>
    <property type="evidence" value="ECO:0007669"/>
    <property type="project" value="UniProtKB-SubCell"/>
</dbReference>
<reference evidence="14 15" key="1">
    <citation type="submission" date="2014-05" db="EMBL/GenBank/DDBJ databases">
        <title>De novo Genome Sequence of Spirocheata sp.</title>
        <authorList>
            <person name="Shivani Y."/>
            <person name="Subhash Y."/>
            <person name="Tushar L."/>
            <person name="Sasikala C."/>
            <person name="Ramana C.V."/>
        </authorList>
    </citation>
    <scope>NUCLEOTIDE SEQUENCE [LARGE SCALE GENOMIC DNA]</scope>
    <source>
        <strain evidence="14 15">JC230</strain>
    </source>
</reference>
<feature type="transmembrane region" description="Helical" evidence="12">
    <location>
        <begin position="332"/>
        <end position="350"/>
    </location>
</feature>
<evidence type="ECO:0000313" key="15">
    <source>
        <dbReference type="Proteomes" id="UP000029692"/>
    </source>
</evidence>
<evidence type="ECO:0000256" key="8">
    <source>
        <dbReference type="ARBA" id="ARBA00022989"/>
    </source>
</evidence>
<comment type="subcellular location">
    <subcellularLocation>
        <location evidence="1">Cell inner membrane</location>
        <topology evidence="1">Multi-pass membrane protein</topology>
    </subcellularLocation>
    <subcellularLocation>
        <location evidence="12">Cell membrane</location>
        <topology evidence="12">Multi-pass membrane protein</topology>
    </subcellularLocation>
</comment>
<evidence type="ECO:0000256" key="11">
    <source>
        <dbReference type="ARBA" id="ARBA00072251"/>
    </source>
</evidence>
<dbReference type="eggNOG" id="COG1173">
    <property type="taxonomic scope" value="Bacteria"/>
</dbReference>
<evidence type="ECO:0000313" key="14">
    <source>
        <dbReference type="EMBL" id="KGE72294.1"/>
    </source>
</evidence>
<evidence type="ECO:0000256" key="5">
    <source>
        <dbReference type="ARBA" id="ARBA00022692"/>
    </source>
</evidence>
<evidence type="ECO:0000256" key="6">
    <source>
        <dbReference type="ARBA" id="ARBA00022856"/>
    </source>
</evidence>
<dbReference type="InterPro" id="IPR000515">
    <property type="entry name" value="MetI-like"/>
</dbReference>
<dbReference type="PANTHER" id="PTHR43386:SF2">
    <property type="entry name" value="OLIGOPEPTIDE TRANSPORT SYSTEM PERMEASE PROTEIN OPPC"/>
    <property type="match status" value="1"/>
</dbReference>
<feature type="transmembrane region" description="Helical" evidence="12">
    <location>
        <begin position="163"/>
        <end position="188"/>
    </location>
</feature>
<gene>
    <name evidence="14" type="ORF">DC28_07385</name>
</gene>
<dbReference type="Proteomes" id="UP000029692">
    <property type="component" value="Unassembled WGS sequence"/>
</dbReference>
<evidence type="ECO:0000256" key="12">
    <source>
        <dbReference type="RuleBase" id="RU363032"/>
    </source>
</evidence>
<protein>
    <recommendedName>
        <fullName evidence="11">Oligopeptide transport system permease protein OppC</fullName>
    </recommendedName>
</protein>
<accession>A0A098QX83</accession>
<sequence length="365" mass="40607">MNEQIAAEADTHDFTEEVKGVSLTQDAWKRLKKNKMAIFGLIVVTLYALVSILAPILPLYSYSHQVLEHVNLPPAIFNGFKNAGELWLEKEEAYLQLVLKSENRNELTQAERQKLAGIRDKIANQVAENEDGEMVNPHTRIYLLGTDYLGRDMLARIIYGGQVSIMIGLLGTLVSVVIGIIFGALAGYLGGKVDYMIMRVVDVMYGLPYMLLVIILMAIFGNNIYNLFIALSLVSWLTVARVVRGQIISLKNSEFVEAARSMGAGTWRVIFQHLVPNTAGVIIVFSTLRVPQFIMQEAFLSFLGLGISAPYASWGSLVQDAVEGMSLNPHRLFFPALAMTLFLFAMNFLGDGLRDAFDPHSKNRQ</sequence>
<evidence type="ECO:0000256" key="9">
    <source>
        <dbReference type="ARBA" id="ARBA00023136"/>
    </source>
</evidence>
<dbReference type="GO" id="GO:0015031">
    <property type="term" value="P:protein transport"/>
    <property type="evidence" value="ECO:0007669"/>
    <property type="project" value="UniProtKB-KW"/>
</dbReference>
<evidence type="ECO:0000256" key="10">
    <source>
        <dbReference type="ARBA" id="ARBA00024202"/>
    </source>
</evidence>
<keyword evidence="4" id="KW-0997">Cell inner membrane</keyword>
<keyword evidence="9 12" id="KW-0472">Membrane</keyword>
<evidence type="ECO:0000259" key="13">
    <source>
        <dbReference type="PROSITE" id="PS50928"/>
    </source>
</evidence>
<dbReference type="InterPro" id="IPR050366">
    <property type="entry name" value="BP-dependent_transpt_permease"/>
</dbReference>
<dbReference type="InterPro" id="IPR025966">
    <property type="entry name" value="OppC_N"/>
</dbReference>
<name>A0A098QX83_9SPIO</name>
<keyword evidence="8 12" id="KW-1133">Transmembrane helix</keyword>
<keyword evidence="15" id="KW-1185">Reference proteome</keyword>
<evidence type="ECO:0000256" key="2">
    <source>
        <dbReference type="ARBA" id="ARBA00022448"/>
    </source>
</evidence>
<dbReference type="GO" id="GO:0015833">
    <property type="term" value="P:peptide transport"/>
    <property type="evidence" value="ECO:0007669"/>
    <property type="project" value="UniProtKB-KW"/>
</dbReference>
<keyword evidence="2 12" id="KW-0813">Transport</keyword>
<keyword evidence="6" id="KW-0571">Peptide transport</keyword>
<evidence type="ECO:0000256" key="4">
    <source>
        <dbReference type="ARBA" id="ARBA00022519"/>
    </source>
</evidence>
<dbReference type="AlphaFoldDB" id="A0A098QX83"/>
<dbReference type="Pfam" id="PF00528">
    <property type="entry name" value="BPD_transp_1"/>
    <property type="match status" value="1"/>
</dbReference>
<comment type="caution">
    <text evidence="14">The sequence shown here is derived from an EMBL/GenBank/DDBJ whole genome shotgun (WGS) entry which is preliminary data.</text>
</comment>
<feature type="transmembrane region" description="Helical" evidence="12">
    <location>
        <begin position="293"/>
        <end position="312"/>
    </location>
</feature>
<organism evidence="14 15">
    <name type="scientific">Spirochaeta lutea</name>
    <dbReference type="NCBI Taxonomy" id="1480694"/>
    <lineage>
        <taxon>Bacteria</taxon>
        <taxon>Pseudomonadati</taxon>
        <taxon>Spirochaetota</taxon>
        <taxon>Spirochaetia</taxon>
        <taxon>Spirochaetales</taxon>
        <taxon>Spirochaetaceae</taxon>
        <taxon>Spirochaeta</taxon>
    </lineage>
</organism>
<evidence type="ECO:0000256" key="3">
    <source>
        <dbReference type="ARBA" id="ARBA00022475"/>
    </source>
</evidence>
<dbReference type="InterPro" id="IPR035906">
    <property type="entry name" value="MetI-like_sf"/>
</dbReference>
<evidence type="ECO:0000256" key="1">
    <source>
        <dbReference type="ARBA" id="ARBA00004429"/>
    </source>
</evidence>
<keyword evidence="7" id="KW-0653">Protein transport</keyword>
<proteinExistence type="inferred from homology"/>
<dbReference type="SUPFAM" id="SSF161098">
    <property type="entry name" value="MetI-like"/>
    <property type="match status" value="1"/>
</dbReference>
<dbReference type="GO" id="GO:0055085">
    <property type="term" value="P:transmembrane transport"/>
    <property type="evidence" value="ECO:0007669"/>
    <property type="project" value="InterPro"/>
</dbReference>